<protein>
    <submittedName>
        <fullName evidence="7">TetR/AcrR family transcriptional regulator</fullName>
    </submittedName>
</protein>
<dbReference type="Pfam" id="PF13977">
    <property type="entry name" value="TetR_C_6"/>
    <property type="match status" value="1"/>
</dbReference>
<dbReference type="PANTHER" id="PTHR30055:SF234">
    <property type="entry name" value="HTH-TYPE TRANSCRIPTIONAL REGULATOR BETI"/>
    <property type="match status" value="1"/>
</dbReference>
<gene>
    <name evidence="7" type="ORF">KVH32_08820</name>
</gene>
<dbReference type="PANTHER" id="PTHR30055">
    <property type="entry name" value="HTH-TYPE TRANSCRIPTIONAL REGULATOR RUTR"/>
    <property type="match status" value="1"/>
</dbReference>
<feature type="DNA-binding region" description="H-T-H motif" evidence="5">
    <location>
        <begin position="36"/>
        <end position="55"/>
    </location>
</feature>
<dbReference type="RefSeq" id="WP_031033076.1">
    <property type="nucleotide sequence ID" value="NZ_BNEG01000002.1"/>
</dbReference>
<keyword evidence="3 5" id="KW-0238">DNA-binding</keyword>
<evidence type="ECO:0000256" key="3">
    <source>
        <dbReference type="ARBA" id="ARBA00023125"/>
    </source>
</evidence>
<dbReference type="InterPro" id="IPR001647">
    <property type="entry name" value="HTH_TetR"/>
</dbReference>
<dbReference type="Proteomes" id="UP000758701">
    <property type="component" value="Unassembled WGS sequence"/>
</dbReference>
<evidence type="ECO:0000313" key="8">
    <source>
        <dbReference type="Proteomes" id="UP000758701"/>
    </source>
</evidence>
<proteinExistence type="predicted"/>
<dbReference type="PRINTS" id="PR00455">
    <property type="entry name" value="HTHTETR"/>
</dbReference>
<organism evidence="7 8">
    <name type="scientific">Streptomyces olivaceus</name>
    <dbReference type="NCBI Taxonomy" id="47716"/>
    <lineage>
        <taxon>Bacteria</taxon>
        <taxon>Bacillati</taxon>
        <taxon>Actinomycetota</taxon>
        <taxon>Actinomycetes</taxon>
        <taxon>Kitasatosporales</taxon>
        <taxon>Streptomycetaceae</taxon>
        <taxon>Streptomyces</taxon>
    </lineage>
</organism>
<keyword evidence="2" id="KW-0805">Transcription regulation</keyword>
<evidence type="ECO:0000256" key="1">
    <source>
        <dbReference type="ARBA" id="ARBA00022491"/>
    </source>
</evidence>
<sequence>MTTARRTQQERRDLAENALLTAAAELVAEQGVRSLTLARVGERAGYSRGLVTHHFGSKQGLVEHLARSAQSGFVPGLGDLPPGLDRLLRLIDGYIAALGSMNLRNKVFLMLWAESATLPELVPIFHERAEVFLADLREDLTAGIADGTVHPGVAPEETAIAVFGQLRGIGLQRLLDPGLVDTERLRGPVTAHWHRALTRHSS</sequence>
<dbReference type="SUPFAM" id="SSF48498">
    <property type="entry name" value="Tetracyclin repressor-like, C-terminal domain"/>
    <property type="match status" value="1"/>
</dbReference>
<dbReference type="InterPro" id="IPR036271">
    <property type="entry name" value="Tet_transcr_reg_TetR-rel_C_sf"/>
</dbReference>
<dbReference type="EMBL" id="JAHSTP010000002">
    <property type="protein sequence ID" value="MBZ6151277.1"/>
    <property type="molecule type" value="Genomic_DNA"/>
</dbReference>
<evidence type="ECO:0000256" key="2">
    <source>
        <dbReference type="ARBA" id="ARBA00023015"/>
    </source>
</evidence>
<evidence type="ECO:0000259" key="6">
    <source>
        <dbReference type="PROSITE" id="PS50977"/>
    </source>
</evidence>
<keyword evidence="8" id="KW-1185">Reference proteome</keyword>
<evidence type="ECO:0000313" key="7">
    <source>
        <dbReference type="EMBL" id="MBZ6151277.1"/>
    </source>
</evidence>
<reference evidence="7 8" key="1">
    <citation type="submission" date="2021-06" db="EMBL/GenBank/DDBJ databases">
        <title>Ecological speciation of a Streptomyces species isolated from different habitats and geographic origins.</title>
        <authorList>
            <person name="Wang J."/>
        </authorList>
    </citation>
    <scope>NUCLEOTIDE SEQUENCE [LARGE SCALE GENOMIC DNA]</scope>
    <source>
        <strain evidence="7 8">FXJ8.012</strain>
    </source>
</reference>
<keyword evidence="4" id="KW-0804">Transcription</keyword>
<dbReference type="InterPro" id="IPR050109">
    <property type="entry name" value="HTH-type_TetR-like_transc_reg"/>
</dbReference>
<dbReference type="InterPro" id="IPR009057">
    <property type="entry name" value="Homeodomain-like_sf"/>
</dbReference>
<evidence type="ECO:0000256" key="5">
    <source>
        <dbReference type="PROSITE-ProRule" id="PRU00335"/>
    </source>
</evidence>
<evidence type="ECO:0000256" key="4">
    <source>
        <dbReference type="ARBA" id="ARBA00023163"/>
    </source>
</evidence>
<accession>A0ABS7VZZ3</accession>
<name>A0ABS7VZZ3_STROV</name>
<dbReference type="SUPFAM" id="SSF46689">
    <property type="entry name" value="Homeodomain-like"/>
    <property type="match status" value="1"/>
</dbReference>
<dbReference type="PROSITE" id="PS50977">
    <property type="entry name" value="HTH_TETR_2"/>
    <property type="match status" value="1"/>
</dbReference>
<comment type="caution">
    <text evidence="7">The sequence shown here is derived from an EMBL/GenBank/DDBJ whole genome shotgun (WGS) entry which is preliminary data.</text>
</comment>
<dbReference type="Gene3D" id="1.10.357.10">
    <property type="entry name" value="Tetracycline Repressor, domain 2"/>
    <property type="match status" value="1"/>
</dbReference>
<feature type="domain" description="HTH tetR-type" evidence="6">
    <location>
        <begin position="13"/>
        <end position="73"/>
    </location>
</feature>
<keyword evidence="1" id="KW-0678">Repressor</keyword>
<dbReference type="InterPro" id="IPR039538">
    <property type="entry name" value="BetI_C"/>
</dbReference>
<dbReference type="Pfam" id="PF00440">
    <property type="entry name" value="TetR_N"/>
    <property type="match status" value="1"/>
</dbReference>